<keyword evidence="2" id="KW-0560">Oxidoreductase</keyword>
<dbReference type="EMBL" id="CAACVG010012811">
    <property type="protein sequence ID" value="VEN60880.1"/>
    <property type="molecule type" value="Genomic_DNA"/>
</dbReference>
<dbReference type="GO" id="GO:0016705">
    <property type="term" value="F:oxidoreductase activity, acting on paired donors, with incorporation or reduction of molecular oxygen"/>
    <property type="evidence" value="ECO:0007669"/>
    <property type="project" value="InterPro"/>
</dbReference>
<evidence type="ECO:0000256" key="2">
    <source>
        <dbReference type="ARBA" id="ARBA00023033"/>
    </source>
</evidence>
<dbReference type="AlphaFoldDB" id="A0A653DKX4"/>
<keyword evidence="4" id="KW-1185">Reference proteome</keyword>
<dbReference type="Pfam" id="PF00067">
    <property type="entry name" value="p450"/>
    <property type="match status" value="1"/>
</dbReference>
<dbReference type="OrthoDB" id="1470350at2759"/>
<sequence length="205" mass="23247">MFIVILCLIITVICFVIKYEQYVMREKDKQLVWVNAVAGYPFLGQIFEIPGPKEMFSELRRLHDMYGKTLLVRGPMQRMIISCDYDLFEFVLSSPNILDKSIEYRYLHRWLGTGLLTSDAIEKRYGRNLISASDVKRILNSPVDIGVGTLFPEVDISLNSKSKSCNCVSILSGGKYSKTGLRLINLRNIPGIFTKSKPIIASQGI</sequence>
<name>A0A653DKX4_CALMS</name>
<evidence type="ECO:0008006" key="5">
    <source>
        <dbReference type="Google" id="ProtNLM"/>
    </source>
</evidence>
<evidence type="ECO:0000313" key="4">
    <source>
        <dbReference type="Proteomes" id="UP000410492"/>
    </source>
</evidence>
<reference evidence="3 4" key="1">
    <citation type="submission" date="2019-01" db="EMBL/GenBank/DDBJ databases">
        <authorList>
            <person name="Sayadi A."/>
        </authorList>
    </citation>
    <scope>NUCLEOTIDE SEQUENCE [LARGE SCALE GENOMIC DNA]</scope>
</reference>
<organism evidence="3 4">
    <name type="scientific">Callosobruchus maculatus</name>
    <name type="common">Southern cowpea weevil</name>
    <name type="synonym">Pulse bruchid</name>
    <dbReference type="NCBI Taxonomy" id="64391"/>
    <lineage>
        <taxon>Eukaryota</taxon>
        <taxon>Metazoa</taxon>
        <taxon>Ecdysozoa</taxon>
        <taxon>Arthropoda</taxon>
        <taxon>Hexapoda</taxon>
        <taxon>Insecta</taxon>
        <taxon>Pterygota</taxon>
        <taxon>Neoptera</taxon>
        <taxon>Endopterygota</taxon>
        <taxon>Coleoptera</taxon>
        <taxon>Polyphaga</taxon>
        <taxon>Cucujiformia</taxon>
        <taxon>Chrysomeloidea</taxon>
        <taxon>Chrysomelidae</taxon>
        <taxon>Bruchinae</taxon>
        <taxon>Bruchini</taxon>
        <taxon>Callosobruchus</taxon>
    </lineage>
</organism>
<gene>
    <name evidence="3" type="ORF">CALMAC_LOCUS18437</name>
</gene>
<dbReference type="Gene3D" id="1.10.630.10">
    <property type="entry name" value="Cytochrome P450"/>
    <property type="match status" value="1"/>
</dbReference>
<accession>A0A653DKX4</accession>
<dbReference type="GO" id="GO:0004497">
    <property type="term" value="F:monooxygenase activity"/>
    <property type="evidence" value="ECO:0007669"/>
    <property type="project" value="UniProtKB-KW"/>
</dbReference>
<proteinExistence type="inferred from homology"/>
<evidence type="ECO:0000256" key="1">
    <source>
        <dbReference type="ARBA" id="ARBA00010617"/>
    </source>
</evidence>
<dbReference type="InterPro" id="IPR036396">
    <property type="entry name" value="Cyt_P450_sf"/>
</dbReference>
<evidence type="ECO:0000313" key="3">
    <source>
        <dbReference type="EMBL" id="VEN60880.1"/>
    </source>
</evidence>
<dbReference type="InterPro" id="IPR001128">
    <property type="entry name" value="Cyt_P450"/>
</dbReference>
<keyword evidence="2" id="KW-0503">Monooxygenase</keyword>
<comment type="similarity">
    <text evidence="1">Belongs to the cytochrome P450 family.</text>
</comment>
<protein>
    <recommendedName>
        <fullName evidence="5">Cytochrome P450</fullName>
    </recommendedName>
</protein>
<dbReference type="GO" id="GO:0005506">
    <property type="term" value="F:iron ion binding"/>
    <property type="evidence" value="ECO:0007669"/>
    <property type="project" value="InterPro"/>
</dbReference>
<dbReference type="GO" id="GO:0020037">
    <property type="term" value="F:heme binding"/>
    <property type="evidence" value="ECO:0007669"/>
    <property type="project" value="InterPro"/>
</dbReference>
<dbReference type="Proteomes" id="UP000410492">
    <property type="component" value="Unassembled WGS sequence"/>
</dbReference>
<dbReference type="SUPFAM" id="SSF48264">
    <property type="entry name" value="Cytochrome P450"/>
    <property type="match status" value="1"/>
</dbReference>